<reference evidence="3" key="1">
    <citation type="journal article" date="2023" name="Commun. Biol.">
        <title>Genome analysis of Parmales, the sister group of diatoms, reveals the evolutionary specialization of diatoms from phago-mixotrophs to photoautotrophs.</title>
        <authorList>
            <person name="Ban H."/>
            <person name="Sato S."/>
            <person name="Yoshikawa S."/>
            <person name="Yamada K."/>
            <person name="Nakamura Y."/>
            <person name="Ichinomiya M."/>
            <person name="Sato N."/>
            <person name="Blanc-Mathieu R."/>
            <person name="Endo H."/>
            <person name="Kuwata A."/>
            <person name="Ogata H."/>
        </authorList>
    </citation>
    <scope>NUCLEOTIDE SEQUENCE [LARGE SCALE GENOMIC DNA]</scope>
</reference>
<gene>
    <name evidence="2" type="ORF">TL16_g00067</name>
</gene>
<feature type="compositionally biased region" description="Polar residues" evidence="1">
    <location>
        <begin position="350"/>
        <end position="362"/>
    </location>
</feature>
<evidence type="ECO:0000313" key="3">
    <source>
        <dbReference type="Proteomes" id="UP001162640"/>
    </source>
</evidence>
<evidence type="ECO:0000256" key="1">
    <source>
        <dbReference type="SAM" id="MobiDB-lite"/>
    </source>
</evidence>
<dbReference type="Proteomes" id="UP001162640">
    <property type="component" value="Unassembled WGS sequence"/>
</dbReference>
<proteinExistence type="predicted"/>
<feature type="region of interest" description="Disordered" evidence="1">
    <location>
        <begin position="350"/>
        <end position="384"/>
    </location>
</feature>
<protein>
    <submittedName>
        <fullName evidence="2">Uncharacterized protein</fullName>
    </submittedName>
</protein>
<dbReference type="EMBL" id="BLQM01000001">
    <property type="protein sequence ID" value="GMH47442.1"/>
    <property type="molecule type" value="Genomic_DNA"/>
</dbReference>
<organism evidence="2 3">
    <name type="scientific">Triparma laevis f. inornata</name>
    <dbReference type="NCBI Taxonomy" id="1714386"/>
    <lineage>
        <taxon>Eukaryota</taxon>
        <taxon>Sar</taxon>
        <taxon>Stramenopiles</taxon>
        <taxon>Ochrophyta</taxon>
        <taxon>Bolidophyceae</taxon>
        <taxon>Parmales</taxon>
        <taxon>Triparmaceae</taxon>
        <taxon>Triparma</taxon>
    </lineage>
</organism>
<evidence type="ECO:0000313" key="2">
    <source>
        <dbReference type="EMBL" id="GMH47442.1"/>
    </source>
</evidence>
<accession>A0A9W6Z3E2</accession>
<dbReference type="AlphaFoldDB" id="A0A9W6Z3E2"/>
<name>A0A9W6Z3E2_9STRA</name>
<sequence>MSKNTPFDGVAVPESADVNIDFCEEARSEPAECTITGADGDSDSVNVPAKCCSALNAWQELEIDASTTAMGDCEAFDLCAGSCGNMLEAVWDLQDDSGDDEDKAAAVAARTDYESFCALFIDHHDCNVIIAHSMGNPTMAEVYRMSGNDAKYMWYDTDGPMKGSTTATGAKAIVMKGLTVGMGYAGTGMDTHNAVRSIVPTATSKWTAHSESCVNDAISWSSAAYCSPEAGGSHLQLMTTSTSWFNVPETTSKRVSSQVKKCQKKWWKFWCWVDGTYENGGETKVSAAGVVEAGKNPNWSHSNSNNWYYGDMTHLDGTGASGDGSHVSQQPNHWFKNMIGKPITLSAVTPTTATAGSRTDTAPGTPGFRPSAPALALKRTRVSR</sequence>
<comment type="caution">
    <text evidence="2">The sequence shown here is derived from an EMBL/GenBank/DDBJ whole genome shotgun (WGS) entry which is preliminary data.</text>
</comment>